<feature type="transmembrane region" description="Helical" evidence="6">
    <location>
        <begin position="211"/>
        <end position="240"/>
    </location>
</feature>
<dbReference type="EMBL" id="JAQMWT010000442">
    <property type="protein sequence ID" value="KAJ8601274.1"/>
    <property type="molecule type" value="Genomic_DNA"/>
</dbReference>
<feature type="transmembrane region" description="Helical" evidence="6">
    <location>
        <begin position="7"/>
        <end position="28"/>
    </location>
</feature>
<feature type="transmembrane region" description="Helical" evidence="6">
    <location>
        <begin position="368"/>
        <end position="389"/>
    </location>
</feature>
<dbReference type="GO" id="GO:0016020">
    <property type="term" value="C:membrane"/>
    <property type="evidence" value="ECO:0007669"/>
    <property type="project" value="UniProtKB-SubCell"/>
</dbReference>
<sequence length="420" mass="43390">MGLPWRAVLVLGIGNMAHFYTICSLFSYAGFLTVELGWSSNVDRAGFVAGWLGTSLTLGRLPTAVLWGVAADRYGRRPCILLCFLSLIVGNILFGTTRSLRTALLVRFVFLGMGNGWVTIQGTVAGEIAGKALQSEVTAWMMASGSAVQLLGPAVAALLYGLAWPSYPALAPSLLGAGIAALAFGFGLAWLPETAAASGTSKQKESTTSPILLFGNSAFAIGTALRVVTGVVLFSTFDVLPLWGIASRRSGGLALSRNHLALVLCLSATAQLCFNIFVISPLVRALGHRSTLRVASVAGATALAAIPLVGRALCHESYPPQLAALTPLVATFYSSGSLSFTAVTAIINNSVPDDLRGAANGIATFFEAFGKAAGPTLGATAFAVSIATWPGLKGAAITFLAMASALYAAALATFKLHDGQ</sequence>
<evidence type="ECO:0000259" key="7">
    <source>
        <dbReference type="PROSITE" id="PS50850"/>
    </source>
</evidence>
<feature type="domain" description="Major facilitator superfamily (MFS) profile" evidence="7">
    <location>
        <begin position="7"/>
        <end position="420"/>
    </location>
</feature>
<dbReference type="InterPro" id="IPR020846">
    <property type="entry name" value="MFS_dom"/>
</dbReference>
<organism evidence="8 9">
    <name type="scientific">Chrysophaeum taylorii</name>
    <dbReference type="NCBI Taxonomy" id="2483200"/>
    <lineage>
        <taxon>Eukaryota</taxon>
        <taxon>Sar</taxon>
        <taxon>Stramenopiles</taxon>
        <taxon>Ochrophyta</taxon>
        <taxon>Pelagophyceae</taxon>
        <taxon>Pelagomonadales</taxon>
        <taxon>Pelagomonadaceae</taxon>
        <taxon>Chrysophaeum</taxon>
    </lineage>
</organism>
<evidence type="ECO:0000256" key="2">
    <source>
        <dbReference type="ARBA" id="ARBA00022448"/>
    </source>
</evidence>
<dbReference type="InterPro" id="IPR011701">
    <property type="entry name" value="MFS"/>
</dbReference>
<dbReference type="Gene3D" id="1.20.1250.20">
    <property type="entry name" value="MFS general substrate transporter like domains"/>
    <property type="match status" value="1"/>
</dbReference>
<feature type="transmembrane region" description="Helical" evidence="6">
    <location>
        <begin position="169"/>
        <end position="191"/>
    </location>
</feature>
<evidence type="ECO:0000313" key="9">
    <source>
        <dbReference type="Proteomes" id="UP001230188"/>
    </source>
</evidence>
<keyword evidence="2" id="KW-0813">Transport</keyword>
<feature type="transmembrane region" description="Helical" evidence="6">
    <location>
        <begin position="103"/>
        <end position="125"/>
    </location>
</feature>
<keyword evidence="9" id="KW-1185">Reference proteome</keyword>
<dbReference type="AlphaFoldDB" id="A0AAD7XKA1"/>
<protein>
    <recommendedName>
        <fullName evidence="7">Major facilitator superfamily (MFS) profile domain-containing protein</fullName>
    </recommendedName>
</protein>
<evidence type="ECO:0000256" key="6">
    <source>
        <dbReference type="SAM" id="Phobius"/>
    </source>
</evidence>
<evidence type="ECO:0000313" key="8">
    <source>
        <dbReference type="EMBL" id="KAJ8601274.1"/>
    </source>
</evidence>
<feature type="transmembrane region" description="Helical" evidence="6">
    <location>
        <begin position="260"/>
        <end position="279"/>
    </location>
</feature>
<feature type="transmembrane region" description="Helical" evidence="6">
    <location>
        <begin position="291"/>
        <end position="310"/>
    </location>
</feature>
<proteinExistence type="predicted"/>
<comment type="caution">
    <text evidence="8">The sequence shown here is derived from an EMBL/GenBank/DDBJ whole genome shotgun (WGS) entry which is preliminary data.</text>
</comment>
<keyword evidence="3 6" id="KW-0812">Transmembrane</keyword>
<dbReference type="PROSITE" id="PS50850">
    <property type="entry name" value="MFS"/>
    <property type="match status" value="1"/>
</dbReference>
<feature type="transmembrane region" description="Helical" evidence="6">
    <location>
        <begin position="137"/>
        <end position="163"/>
    </location>
</feature>
<dbReference type="Pfam" id="PF07690">
    <property type="entry name" value="MFS_1"/>
    <property type="match status" value="1"/>
</dbReference>
<feature type="transmembrane region" description="Helical" evidence="6">
    <location>
        <begin position="79"/>
        <end position="97"/>
    </location>
</feature>
<reference evidence="8" key="1">
    <citation type="submission" date="2023-01" db="EMBL/GenBank/DDBJ databases">
        <title>Metagenome sequencing of chrysophaentin producing Chrysophaeum taylorii.</title>
        <authorList>
            <person name="Davison J."/>
            <person name="Bewley C."/>
        </authorList>
    </citation>
    <scope>NUCLEOTIDE SEQUENCE</scope>
    <source>
        <strain evidence="8">NIES-1699</strain>
    </source>
</reference>
<gene>
    <name evidence="8" type="ORF">CTAYLR_010698</name>
</gene>
<keyword evidence="5 6" id="KW-0472">Membrane</keyword>
<evidence type="ECO:0000256" key="3">
    <source>
        <dbReference type="ARBA" id="ARBA00022692"/>
    </source>
</evidence>
<evidence type="ECO:0000256" key="4">
    <source>
        <dbReference type="ARBA" id="ARBA00022989"/>
    </source>
</evidence>
<dbReference type="GO" id="GO:0022857">
    <property type="term" value="F:transmembrane transporter activity"/>
    <property type="evidence" value="ECO:0007669"/>
    <property type="project" value="InterPro"/>
</dbReference>
<evidence type="ECO:0000256" key="5">
    <source>
        <dbReference type="ARBA" id="ARBA00023136"/>
    </source>
</evidence>
<evidence type="ECO:0000256" key="1">
    <source>
        <dbReference type="ARBA" id="ARBA00004141"/>
    </source>
</evidence>
<feature type="transmembrane region" description="Helical" evidence="6">
    <location>
        <begin position="395"/>
        <end position="414"/>
    </location>
</feature>
<dbReference type="Proteomes" id="UP001230188">
    <property type="component" value="Unassembled WGS sequence"/>
</dbReference>
<dbReference type="PANTHER" id="PTHR23504:SF15">
    <property type="entry name" value="MAJOR FACILITATOR SUPERFAMILY (MFS) PROFILE DOMAIN-CONTAINING PROTEIN"/>
    <property type="match status" value="1"/>
</dbReference>
<accession>A0AAD7XKA1</accession>
<feature type="transmembrane region" description="Helical" evidence="6">
    <location>
        <begin position="322"/>
        <end position="347"/>
    </location>
</feature>
<comment type="subcellular location">
    <subcellularLocation>
        <location evidence="1">Membrane</location>
        <topology evidence="1">Multi-pass membrane protein</topology>
    </subcellularLocation>
</comment>
<keyword evidence="4 6" id="KW-1133">Transmembrane helix</keyword>
<name>A0AAD7XKA1_9STRA</name>
<dbReference type="InterPro" id="IPR036259">
    <property type="entry name" value="MFS_trans_sf"/>
</dbReference>
<dbReference type="SUPFAM" id="SSF103473">
    <property type="entry name" value="MFS general substrate transporter"/>
    <property type="match status" value="1"/>
</dbReference>
<dbReference type="PANTHER" id="PTHR23504">
    <property type="entry name" value="MAJOR FACILITATOR SUPERFAMILY DOMAIN-CONTAINING PROTEIN 10"/>
    <property type="match status" value="1"/>
</dbReference>